<reference evidence="3 4" key="1">
    <citation type="submission" date="2019-03" db="EMBL/GenBank/DDBJ databases">
        <title>The complete genome sequence of Swingsia samuiensis NBRC107927(T).</title>
        <authorList>
            <person name="Chua K.-O."/>
            <person name="Chan K.-G."/>
            <person name="See-Too W.-S."/>
        </authorList>
    </citation>
    <scope>NUCLEOTIDE SEQUENCE [LARGE SCALE GENOMIC DNA]</scope>
    <source>
        <strain evidence="3 4">AH83</strain>
    </source>
</reference>
<comment type="similarity">
    <text evidence="1">Belongs to the virb1 family.</text>
</comment>
<evidence type="ECO:0000256" key="1">
    <source>
        <dbReference type="ARBA" id="ARBA00009387"/>
    </source>
</evidence>
<dbReference type="OrthoDB" id="5945995at2"/>
<dbReference type="RefSeq" id="WP_141462238.1">
    <property type="nucleotide sequence ID" value="NZ_CP038141.1"/>
</dbReference>
<evidence type="ECO:0000259" key="2">
    <source>
        <dbReference type="Pfam" id="PF01464"/>
    </source>
</evidence>
<feature type="domain" description="Transglycosylase SLT" evidence="2">
    <location>
        <begin position="32"/>
        <end position="156"/>
    </location>
</feature>
<dbReference type="InterPro" id="IPR023346">
    <property type="entry name" value="Lysozyme-like_dom_sf"/>
</dbReference>
<organism evidence="3 4">
    <name type="scientific">Swingsia samuiensis</name>
    <dbReference type="NCBI Taxonomy" id="1293412"/>
    <lineage>
        <taxon>Bacteria</taxon>
        <taxon>Pseudomonadati</taxon>
        <taxon>Pseudomonadota</taxon>
        <taxon>Alphaproteobacteria</taxon>
        <taxon>Acetobacterales</taxon>
        <taxon>Acetobacteraceae</taxon>
        <taxon>Swingsia</taxon>
    </lineage>
</organism>
<dbReference type="Pfam" id="PF01464">
    <property type="entry name" value="SLT"/>
    <property type="match status" value="1"/>
</dbReference>
<accession>A0A4Y6UMH3</accession>
<gene>
    <name evidence="3" type="ORF">E3D00_10075</name>
</gene>
<proteinExistence type="inferred from homology"/>
<protein>
    <submittedName>
        <fullName evidence="3">Lytic transglycosylase domain-containing protein</fullName>
    </submittedName>
</protein>
<dbReference type="Proteomes" id="UP000316313">
    <property type="component" value="Chromosome"/>
</dbReference>
<keyword evidence="4" id="KW-1185">Reference proteome</keyword>
<dbReference type="InterPro" id="IPR008258">
    <property type="entry name" value="Transglycosylase_SLT_dom_1"/>
</dbReference>
<evidence type="ECO:0000313" key="3">
    <source>
        <dbReference type="EMBL" id="QDH17878.1"/>
    </source>
</evidence>
<dbReference type="EMBL" id="CP038141">
    <property type="protein sequence ID" value="QDH17878.1"/>
    <property type="molecule type" value="Genomic_DNA"/>
</dbReference>
<dbReference type="AlphaFoldDB" id="A0A4Y6UMH3"/>
<dbReference type="KEGG" id="ssam:E3D00_10075"/>
<name>A0A4Y6UMH3_9PROT</name>
<sequence length="271" mass="30923">MLRTFFLLSILICLGGYSKDARSEDGLCSVPISQAEYQFNIPHNLLQSVALIESGRTTSRLGKREAWPWTVNAEGKGYFFNSKNEAIQAVREFIQEGIVSIDVGCMQINLHQHPDAFRSLENAFDPYLNAQYGGEFLHQLFGKTHSWLQAVGAYHSLTPQLGAEYRQHVFALWSGVEDNYRPPDFLPQVVMTSMGPKVIFPNTFEKYNSFNSKSGKHEKEVLLQASTLIKNIKKPVETSKFRYSDNIKEGKTLSSYRLNPIHDNWRGNNFY</sequence>
<dbReference type="Gene3D" id="1.10.530.10">
    <property type="match status" value="1"/>
</dbReference>
<evidence type="ECO:0000313" key="4">
    <source>
        <dbReference type="Proteomes" id="UP000316313"/>
    </source>
</evidence>
<dbReference type="SUPFAM" id="SSF53955">
    <property type="entry name" value="Lysozyme-like"/>
    <property type="match status" value="1"/>
</dbReference>